<reference evidence="2" key="4">
    <citation type="journal article" date="2015" name="G3 (Bethesda)">
        <title>Genome sequences of three phytopathogenic species of the Magnaporthaceae family of fungi.</title>
        <authorList>
            <person name="Okagaki L.H."/>
            <person name="Nunes C.C."/>
            <person name="Sailsbery J."/>
            <person name="Clay B."/>
            <person name="Brown D."/>
            <person name="John T."/>
            <person name="Oh Y."/>
            <person name="Young N."/>
            <person name="Fitzgerald M."/>
            <person name="Haas B.J."/>
            <person name="Zeng Q."/>
            <person name="Young S."/>
            <person name="Adiconis X."/>
            <person name="Fan L."/>
            <person name="Levin J.Z."/>
            <person name="Mitchell T.K."/>
            <person name="Okubara P.A."/>
            <person name="Farman M.L."/>
            <person name="Kohn L.M."/>
            <person name="Birren B."/>
            <person name="Ma L.-J."/>
            <person name="Dean R.A."/>
        </authorList>
    </citation>
    <scope>NUCLEOTIDE SEQUENCE</scope>
    <source>
        <strain evidence="2">R3-111a-1</strain>
    </source>
</reference>
<keyword evidence="3" id="KW-1185">Reference proteome</keyword>
<sequence length="64" mass="7062">MWWGGEGLLALDHPKYLKRESTSVAKAARAICRHKCCAKTACRADFRGWAGKGERQEEGGQGKV</sequence>
<organism evidence="1">
    <name type="scientific">Gaeumannomyces tritici (strain R3-111a-1)</name>
    <name type="common">Wheat and barley take-all root rot fungus</name>
    <name type="synonym">Gaeumannomyces graminis var. tritici</name>
    <dbReference type="NCBI Taxonomy" id="644352"/>
    <lineage>
        <taxon>Eukaryota</taxon>
        <taxon>Fungi</taxon>
        <taxon>Dikarya</taxon>
        <taxon>Ascomycota</taxon>
        <taxon>Pezizomycotina</taxon>
        <taxon>Sordariomycetes</taxon>
        <taxon>Sordariomycetidae</taxon>
        <taxon>Magnaporthales</taxon>
        <taxon>Magnaporthaceae</taxon>
        <taxon>Gaeumannomyces</taxon>
    </lineage>
</organism>
<dbReference type="EnsemblFungi" id="EJT75882">
    <property type="protein sequence ID" value="EJT75882"/>
    <property type="gene ID" value="GGTG_05810"/>
</dbReference>
<evidence type="ECO:0000313" key="3">
    <source>
        <dbReference type="Proteomes" id="UP000006039"/>
    </source>
</evidence>
<reference evidence="1" key="3">
    <citation type="submission" date="2010-09" db="EMBL/GenBank/DDBJ databases">
        <title>Annotation of Gaeumannomyces graminis var. tritici R3-111a-1.</title>
        <authorList>
            <consortium name="The Broad Institute Genome Sequencing Platform"/>
            <person name="Ma L.-J."/>
            <person name="Dead R."/>
            <person name="Young S.K."/>
            <person name="Zeng Q."/>
            <person name="Gargeya S."/>
            <person name="Fitzgerald M."/>
            <person name="Haas B."/>
            <person name="Abouelleil A."/>
            <person name="Alvarado L."/>
            <person name="Arachchi H.M."/>
            <person name="Berlin A."/>
            <person name="Brown A."/>
            <person name="Chapman S.B."/>
            <person name="Chen Z."/>
            <person name="Dunbar C."/>
            <person name="Freedman E."/>
            <person name="Gearin G."/>
            <person name="Gellesch M."/>
            <person name="Goldberg J."/>
            <person name="Griggs A."/>
            <person name="Gujja S."/>
            <person name="Heiman D."/>
            <person name="Howarth C."/>
            <person name="Larson L."/>
            <person name="Lui A."/>
            <person name="MacDonald P.J.P."/>
            <person name="Mehta T."/>
            <person name="Montmayeur A."/>
            <person name="Murphy C."/>
            <person name="Neiman D."/>
            <person name="Pearson M."/>
            <person name="Priest M."/>
            <person name="Roberts A."/>
            <person name="Saif S."/>
            <person name="Shea T."/>
            <person name="Shenoy N."/>
            <person name="Sisk P."/>
            <person name="Stolte C."/>
            <person name="Sykes S."/>
            <person name="Yandava C."/>
            <person name="Wortman J."/>
            <person name="Nusbaum C."/>
            <person name="Birren B."/>
        </authorList>
    </citation>
    <scope>NUCLEOTIDE SEQUENCE</scope>
    <source>
        <strain evidence="1">R3-111a-1</strain>
    </source>
</reference>
<evidence type="ECO:0000313" key="1">
    <source>
        <dbReference type="EMBL" id="EJT75882.1"/>
    </source>
</evidence>
<protein>
    <submittedName>
        <fullName evidence="1 2">Uncharacterized protein</fullName>
    </submittedName>
</protein>
<dbReference type="RefSeq" id="XP_009221882.1">
    <property type="nucleotide sequence ID" value="XM_009223618.1"/>
</dbReference>
<gene>
    <name evidence="2" type="primary">20346268</name>
    <name evidence="1" type="ORF">GGTG_05810</name>
</gene>
<reference evidence="3" key="1">
    <citation type="submission" date="2010-07" db="EMBL/GenBank/DDBJ databases">
        <title>The genome sequence of Gaeumannomyces graminis var. tritici strain R3-111a-1.</title>
        <authorList>
            <consortium name="The Broad Institute Genome Sequencing Platform"/>
            <person name="Ma L.-J."/>
            <person name="Dead R."/>
            <person name="Young S."/>
            <person name="Zeng Q."/>
            <person name="Koehrsen M."/>
            <person name="Alvarado L."/>
            <person name="Berlin A."/>
            <person name="Chapman S.B."/>
            <person name="Chen Z."/>
            <person name="Freedman E."/>
            <person name="Gellesch M."/>
            <person name="Goldberg J."/>
            <person name="Griggs A."/>
            <person name="Gujja S."/>
            <person name="Heilman E.R."/>
            <person name="Heiman D."/>
            <person name="Hepburn T."/>
            <person name="Howarth C."/>
            <person name="Jen D."/>
            <person name="Larson L."/>
            <person name="Mehta T."/>
            <person name="Neiman D."/>
            <person name="Pearson M."/>
            <person name="Roberts A."/>
            <person name="Saif S."/>
            <person name="Shea T."/>
            <person name="Shenoy N."/>
            <person name="Sisk P."/>
            <person name="Stolte C."/>
            <person name="Sykes S."/>
            <person name="Walk T."/>
            <person name="White J."/>
            <person name="Yandava C."/>
            <person name="Haas B."/>
            <person name="Nusbaum C."/>
            <person name="Birren B."/>
        </authorList>
    </citation>
    <scope>NUCLEOTIDE SEQUENCE [LARGE SCALE GENOMIC DNA]</scope>
    <source>
        <strain evidence="3">R3-111a-1</strain>
    </source>
</reference>
<dbReference type="Proteomes" id="UP000006039">
    <property type="component" value="Unassembled WGS sequence"/>
</dbReference>
<accession>J3NX00</accession>
<proteinExistence type="predicted"/>
<dbReference type="EMBL" id="GL385397">
    <property type="protein sequence ID" value="EJT75882.1"/>
    <property type="molecule type" value="Genomic_DNA"/>
</dbReference>
<dbReference type="HOGENOM" id="CLU_2867766_0_0_1"/>
<reference evidence="2" key="5">
    <citation type="submission" date="2018-04" db="UniProtKB">
        <authorList>
            <consortium name="EnsemblFungi"/>
        </authorList>
    </citation>
    <scope>IDENTIFICATION</scope>
    <source>
        <strain evidence="2">R3-111a-1</strain>
    </source>
</reference>
<dbReference type="AlphaFoldDB" id="J3NX00"/>
<evidence type="ECO:0000313" key="2">
    <source>
        <dbReference type="EnsemblFungi" id="EJT75882"/>
    </source>
</evidence>
<reference evidence="1" key="2">
    <citation type="submission" date="2010-07" db="EMBL/GenBank/DDBJ databases">
        <authorList>
            <consortium name="The Broad Institute Genome Sequencing Platform"/>
            <consortium name="Broad Institute Genome Sequencing Center for Infectious Disease"/>
            <person name="Ma L.-J."/>
            <person name="Dead R."/>
            <person name="Young S."/>
            <person name="Zeng Q."/>
            <person name="Koehrsen M."/>
            <person name="Alvarado L."/>
            <person name="Berlin A."/>
            <person name="Chapman S.B."/>
            <person name="Chen Z."/>
            <person name="Freedman E."/>
            <person name="Gellesch M."/>
            <person name="Goldberg J."/>
            <person name="Griggs A."/>
            <person name="Gujja S."/>
            <person name="Heilman E.R."/>
            <person name="Heiman D."/>
            <person name="Hepburn T."/>
            <person name="Howarth C."/>
            <person name="Jen D."/>
            <person name="Larson L."/>
            <person name="Mehta T."/>
            <person name="Neiman D."/>
            <person name="Pearson M."/>
            <person name="Roberts A."/>
            <person name="Saif S."/>
            <person name="Shea T."/>
            <person name="Shenoy N."/>
            <person name="Sisk P."/>
            <person name="Stolte C."/>
            <person name="Sykes S."/>
            <person name="Walk T."/>
            <person name="White J."/>
            <person name="Yandava C."/>
            <person name="Haas B."/>
            <person name="Nusbaum C."/>
            <person name="Birren B."/>
        </authorList>
    </citation>
    <scope>NUCLEOTIDE SEQUENCE</scope>
    <source>
        <strain evidence="1">R3-111a-1</strain>
    </source>
</reference>
<name>J3NX00_GAET3</name>
<dbReference type="GeneID" id="20346268"/>
<dbReference type="VEuPathDB" id="FungiDB:GGTG_05810"/>